<dbReference type="PIRSF" id="PIRSF003170">
    <property type="entry name" value="Pet18p"/>
    <property type="match status" value="1"/>
</dbReference>
<dbReference type="GO" id="GO:0005829">
    <property type="term" value="C:cytosol"/>
    <property type="evidence" value="ECO:0007669"/>
    <property type="project" value="TreeGrafter"/>
</dbReference>
<protein>
    <recommendedName>
        <fullName evidence="6 9">Aminopyrimidine aminohydrolase</fullName>
        <ecNumber evidence="5 9">3.5.99.2</ecNumber>
    </recommendedName>
</protein>
<dbReference type="EMBL" id="LILD01000001">
    <property type="protein sequence ID" value="KOO38571.1"/>
    <property type="molecule type" value="Genomic_DNA"/>
</dbReference>
<evidence type="ECO:0000256" key="3">
    <source>
        <dbReference type="ARBA" id="ARBA00010264"/>
    </source>
</evidence>
<evidence type="ECO:0000256" key="2">
    <source>
        <dbReference type="ARBA" id="ARBA00004948"/>
    </source>
</evidence>
<evidence type="ECO:0000256" key="8">
    <source>
        <dbReference type="ARBA" id="ARBA00048337"/>
    </source>
</evidence>
<dbReference type="GO" id="GO:0050334">
    <property type="term" value="F:thiaminase activity"/>
    <property type="evidence" value="ECO:0007669"/>
    <property type="project" value="UniProtKB-UniRule"/>
</dbReference>
<evidence type="ECO:0000256" key="6">
    <source>
        <dbReference type="ARBA" id="ARBA00013647"/>
    </source>
</evidence>
<comment type="similarity">
    <text evidence="3 9">Belongs to the TenA family.</text>
</comment>
<keyword evidence="9" id="KW-0378">Hydrolase</keyword>
<dbReference type="PANTHER" id="PTHR43198:SF2">
    <property type="entry name" value="SI:CH1073-67J19.1-RELATED"/>
    <property type="match status" value="1"/>
</dbReference>
<accession>A0A0M0KI99</accession>
<comment type="catalytic activity">
    <reaction evidence="1 9">
        <text>4-amino-5-aminomethyl-2-methylpyrimidine + H2O = 4-amino-5-hydroxymethyl-2-methylpyrimidine + NH4(+)</text>
        <dbReference type="Rhea" id="RHEA:31799"/>
        <dbReference type="ChEBI" id="CHEBI:15377"/>
        <dbReference type="ChEBI" id="CHEBI:16892"/>
        <dbReference type="ChEBI" id="CHEBI:28938"/>
        <dbReference type="ChEBI" id="CHEBI:63416"/>
        <dbReference type="EC" id="3.5.99.2"/>
    </reaction>
</comment>
<organism evidence="12">
    <name type="scientific">Halalkalibacterium halodurans</name>
    <name type="common">Bacillus halodurans</name>
    <dbReference type="NCBI Taxonomy" id="86665"/>
    <lineage>
        <taxon>Bacteria</taxon>
        <taxon>Bacillati</taxon>
        <taxon>Bacillota</taxon>
        <taxon>Bacilli</taxon>
        <taxon>Bacillales</taxon>
        <taxon>Bacillaceae</taxon>
        <taxon>Halalkalibacterium (ex Joshi et al. 2022)</taxon>
    </lineage>
</organism>
<comment type="catalytic activity">
    <reaction evidence="8 9">
        <text>thiamine + H2O = 5-(2-hydroxyethyl)-4-methylthiazole + 4-amino-5-hydroxymethyl-2-methylpyrimidine + H(+)</text>
        <dbReference type="Rhea" id="RHEA:17509"/>
        <dbReference type="ChEBI" id="CHEBI:15377"/>
        <dbReference type="ChEBI" id="CHEBI:15378"/>
        <dbReference type="ChEBI" id="CHEBI:16892"/>
        <dbReference type="ChEBI" id="CHEBI:17957"/>
        <dbReference type="ChEBI" id="CHEBI:18385"/>
        <dbReference type="EC" id="3.5.99.2"/>
    </reaction>
</comment>
<comment type="caution">
    <text evidence="12">The sequence shown here is derived from an EMBL/GenBank/DDBJ whole genome shotgun (WGS) entry which is preliminary data.</text>
</comment>
<name>A0A0M0KI99_ALKHA</name>
<reference evidence="12" key="1">
    <citation type="submission" date="2015-08" db="EMBL/GenBank/DDBJ databases">
        <title>Complete DNA Sequence of Pseudomonas syringae pv. actinidiae, the Causal Agent of Kiwifruit Canker Disease.</title>
        <authorList>
            <person name="Rikkerink E.H.A."/>
            <person name="Fineran P.C."/>
        </authorList>
    </citation>
    <scope>NUCLEOTIDE SEQUENCE</scope>
    <source>
        <strain evidence="12">DSM 13666</strain>
    </source>
</reference>
<dbReference type="PATRIC" id="fig|136160.3.peg.1645"/>
<comment type="function">
    <text evidence="9">Catalyzes an amino-pyrimidine hydrolysis reaction at the C5' of the pyrimidine moiety of thiamine compounds, a reaction that is part of a thiamine salvage pathway. Thus, catalyzes the conversion of 4-amino-5-aminomethyl-2-methylpyrimidine to 4-amino-5-hydroxymethyl-2-methylpyrimidine (HMP).</text>
</comment>
<dbReference type="AlphaFoldDB" id="A0A0M0KI99"/>
<dbReference type="SUPFAM" id="SSF48613">
    <property type="entry name" value="Heme oxygenase-like"/>
    <property type="match status" value="1"/>
</dbReference>
<dbReference type="InterPro" id="IPR026285">
    <property type="entry name" value="TenA_E"/>
</dbReference>
<dbReference type="InterPro" id="IPR050967">
    <property type="entry name" value="Thiamine_Salvage_TenA"/>
</dbReference>
<feature type="domain" description="Thiaminase-2/PQQC" evidence="11">
    <location>
        <begin position="9"/>
        <end position="216"/>
    </location>
</feature>
<dbReference type="Pfam" id="PF03070">
    <property type="entry name" value="TENA_THI-4"/>
    <property type="match status" value="1"/>
</dbReference>
<dbReference type="CDD" id="cd19366">
    <property type="entry name" value="TenA_C_BhTenA-like"/>
    <property type="match status" value="1"/>
</dbReference>
<evidence type="ECO:0000256" key="7">
    <source>
        <dbReference type="ARBA" id="ARBA00022977"/>
    </source>
</evidence>
<evidence type="ECO:0000256" key="1">
    <source>
        <dbReference type="ARBA" id="ARBA00001881"/>
    </source>
</evidence>
<comment type="subunit">
    <text evidence="4">Homotetramer.</text>
</comment>
<dbReference type="EC" id="3.5.99.2" evidence="5 9"/>
<dbReference type="GO" id="GO:0009228">
    <property type="term" value="P:thiamine biosynthetic process"/>
    <property type="evidence" value="ECO:0007669"/>
    <property type="project" value="UniProtKB-KW"/>
</dbReference>
<sequence length="224" mass="25586">MSFAASLYEKAQPIWKAGYNHPFVQGIGDGTLEKSKFQFFMKQDYLYLIDYARLFALGTLKGNDLQTMSTFSKLLHATLNVEMDLHRAYAKRLGISAEELEATEPAATTLAYTSYMLNVAQRGSLLDLIAAVLPCTWSYYEIGVKLKGIPGASDHPFYGEWIKLYASDEFKELADWLIQMLDEEAKGLSSKEKAKLETIFLTTSRLENEFWDMAYNERMWNYNG</sequence>
<dbReference type="GO" id="GO:0009229">
    <property type="term" value="P:thiamine diphosphate biosynthetic process"/>
    <property type="evidence" value="ECO:0007669"/>
    <property type="project" value="UniProtKB-UniPathway"/>
</dbReference>
<proteinExistence type="inferred from homology"/>
<accession>A0A4Y7X0G1</accession>
<keyword evidence="7 9" id="KW-0784">Thiamine biosynthesis</keyword>
<dbReference type="NCBIfam" id="TIGR04306">
    <property type="entry name" value="salvage_TenA"/>
    <property type="match status" value="1"/>
</dbReference>
<evidence type="ECO:0000259" key="11">
    <source>
        <dbReference type="Pfam" id="PF03070"/>
    </source>
</evidence>
<dbReference type="Gene3D" id="1.20.910.10">
    <property type="entry name" value="Heme oxygenase-like"/>
    <property type="match status" value="1"/>
</dbReference>
<dbReference type="InterPro" id="IPR016084">
    <property type="entry name" value="Haem_Oase-like_multi-hlx"/>
</dbReference>
<dbReference type="InterPro" id="IPR027574">
    <property type="entry name" value="Thiaminase_II"/>
</dbReference>
<evidence type="ECO:0000256" key="9">
    <source>
        <dbReference type="PIRNR" id="PIRNR003170"/>
    </source>
</evidence>
<evidence type="ECO:0000256" key="10">
    <source>
        <dbReference type="PIRSR" id="PIRSR003170-1"/>
    </source>
</evidence>
<feature type="active site" description="Proton donor" evidence="10">
    <location>
        <position position="207"/>
    </location>
</feature>
<dbReference type="RefSeq" id="WP_053430842.1">
    <property type="nucleotide sequence ID" value="NZ_CP040441.1"/>
</dbReference>
<gene>
    <name evidence="12" type="ORF">AMD02_06670</name>
</gene>
<comment type="pathway">
    <text evidence="2 9">Cofactor biosynthesis; thiamine diphosphate biosynthesis.</text>
</comment>
<evidence type="ECO:0000256" key="4">
    <source>
        <dbReference type="ARBA" id="ARBA00011881"/>
    </source>
</evidence>
<dbReference type="GeneID" id="87598191"/>
<dbReference type="PANTHER" id="PTHR43198">
    <property type="entry name" value="BIFUNCTIONAL TH2 PROTEIN"/>
    <property type="match status" value="1"/>
</dbReference>
<evidence type="ECO:0000256" key="5">
    <source>
        <dbReference type="ARBA" id="ARBA00012684"/>
    </source>
</evidence>
<dbReference type="InterPro" id="IPR004305">
    <property type="entry name" value="Thiaminase-2/PQQC"/>
</dbReference>
<dbReference type="UniPathway" id="UPA00060"/>
<evidence type="ECO:0000313" key="12">
    <source>
        <dbReference type="EMBL" id="KOO38571.1"/>
    </source>
</evidence>